<evidence type="ECO:0000256" key="2">
    <source>
        <dbReference type="ARBA" id="ARBA00022694"/>
    </source>
</evidence>
<evidence type="ECO:0000256" key="5">
    <source>
        <dbReference type="ARBA" id="ARBA00048539"/>
    </source>
</evidence>
<comment type="subcellular location">
    <subcellularLocation>
        <location evidence="6">Cytoplasm</location>
    </subcellularLocation>
</comment>
<evidence type="ECO:0000313" key="8">
    <source>
        <dbReference type="EMBL" id="KRN45733.1"/>
    </source>
</evidence>
<evidence type="ECO:0000313" key="9">
    <source>
        <dbReference type="Proteomes" id="UP000051992"/>
    </source>
</evidence>
<feature type="domain" description="tRNA(Ile)-lysidine/2-thiocytidine synthase N-terminal" evidence="7">
    <location>
        <begin position="25"/>
        <end position="210"/>
    </location>
</feature>
<dbReference type="EMBL" id="JQBM01000006">
    <property type="protein sequence ID" value="KRN45733.1"/>
    <property type="molecule type" value="Genomic_DNA"/>
</dbReference>
<dbReference type="OrthoDB" id="9807403at2"/>
<dbReference type="CDD" id="cd01992">
    <property type="entry name" value="TilS_N"/>
    <property type="match status" value="1"/>
</dbReference>
<evidence type="ECO:0000256" key="6">
    <source>
        <dbReference type="HAMAP-Rule" id="MF_01161"/>
    </source>
</evidence>
<dbReference type="InterPro" id="IPR014729">
    <property type="entry name" value="Rossmann-like_a/b/a_fold"/>
</dbReference>
<protein>
    <recommendedName>
        <fullName evidence="6">tRNA(Ile)-lysidine synthase</fullName>
        <ecNumber evidence="6">6.3.4.19</ecNumber>
    </recommendedName>
    <alternativeName>
        <fullName evidence="6">tRNA(Ile)-2-lysyl-cytidine synthase</fullName>
    </alternativeName>
    <alternativeName>
        <fullName evidence="6">tRNA(Ile)-lysidine synthetase</fullName>
    </alternativeName>
</protein>
<dbReference type="Proteomes" id="UP000051992">
    <property type="component" value="Unassembled WGS sequence"/>
</dbReference>
<comment type="similarity">
    <text evidence="6">Belongs to the tRNA(Ile)-lysidine synthase family.</text>
</comment>
<dbReference type="PANTHER" id="PTHR43033:SF1">
    <property type="entry name" value="TRNA(ILE)-LYSIDINE SYNTHASE-RELATED"/>
    <property type="match status" value="1"/>
</dbReference>
<dbReference type="InterPro" id="IPR012795">
    <property type="entry name" value="tRNA_Ile_lys_synt_N"/>
</dbReference>
<dbReference type="InterPro" id="IPR011063">
    <property type="entry name" value="TilS/TtcA_N"/>
</dbReference>
<accession>A0A0R2H5F4</accession>
<keyword evidence="3 6" id="KW-0547">Nucleotide-binding</keyword>
<dbReference type="Gene3D" id="3.40.50.620">
    <property type="entry name" value="HUPs"/>
    <property type="match status" value="1"/>
</dbReference>
<keyword evidence="4 6" id="KW-0067">ATP-binding</keyword>
<evidence type="ECO:0000256" key="3">
    <source>
        <dbReference type="ARBA" id="ARBA00022741"/>
    </source>
</evidence>
<dbReference type="PATRIC" id="fig|1629.5.peg.1473"/>
<evidence type="ECO:0000256" key="1">
    <source>
        <dbReference type="ARBA" id="ARBA00022598"/>
    </source>
</evidence>
<dbReference type="GO" id="GO:0006400">
    <property type="term" value="P:tRNA modification"/>
    <property type="evidence" value="ECO:0007669"/>
    <property type="project" value="UniProtKB-UniRule"/>
</dbReference>
<dbReference type="NCBIfam" id="TIGR02432">
    <property type="entry name" value="lysidine_TilS_N"/>
    <property type="match status" value="1"/>
</dbReference>
<comment type="caution">
    <text evidence="8">The sequence shown here is derived from an EMBL/GenBank/DDBJ whole genome shotgun (WGS) entry which is preliminary data.</text>
</comment>
<dbReference type="GO" id="GO:0032267">
    <property type="term" value="F:tRNA(Ile)-lysidine synthase activity"/>
    <property type="evidence" value="ECO:0007669"/>
    <property type="project" value="UniProtKB-EC"/>
</dbReference>
<dbReference type="GO" id="GO:0005524">
    <property type="term" value="F:ATP binding"/>
    <property type="evidence" value="ECO:0007669"/>
    <property type="project" value="UniProtKB-UniRule"/>
</dbReference>
<dbReference type="PANTHER" id="PTHR43033">
    <property type="entry name" value="TRNA(ILE)-LYSIDINE SYNTHASE-RELATED"/>
    <property type="match status" value="1"/>
</dbReference>
<name>A0A0R2H5F4_WEIVI</name>
<comment type="function">
    <text evidence="6">Ligates lysine onto the cytidine present at position 34 of the AUA codon-specific tRNA(Ile) that contains the anticodon CAU, in an ATP-dependent manner. Cytidine is converted to lysidine, thus changing the amino acid specificity of the tRNA from methionine to isoleucine.</text>
</comment>
<sequence>MQDHKLNRQLIETVRSKQLFKASDHIVVAFSGGHDSLTLLQWLTQQNLPQELQPQVSALYVNHHLRSDAPAEARFVSEVFNATPQLVATRMVDLDWVETPTSAIEEQARERRYAALVDFAKDIGANKIVTAHHATDQAETVLYKLVRGGHIQQLQGMQFKGPLTEKIELVRPFLGIAKGSLDTLLDKPLQHWITDSSNQDNQFARNRIRNRVLPELELINQQAATHINESAEQLAGMSYLLQATLPQQFAALEMGTFDWTMPNTAIIYVLQAWLNQQGLYQVKNRQLQQAIQLMRNESVAQGKITLGKGWQLVREQAMLRLERLG</sequence>
<proteinExistence type="inferred from homology"/>
<keyword evidence="9" id="KW-1185">Reference proteome</keyword>
<dbReference type="AlphaFoldDB" id="A0A0R2H5F4"/>
<keyword evidence="2 6" id="KW-0819">tRNA processing</keyword>
<comment type="domain">
    <text evidence="6">The N-terminal region contains the highly conserved SGGXDS motif, predicted to be a P-loop motif involved in ATP binding.</text>
</comment>
<feature type="binding site" evidence="6">
    <location>
        <begin position="31"/>
        <end position="36"/>
    </location>
    <ligand>
        <name>ATP</name>
        <dbReference type="ChEBI" id="CHEBI:30616"/>
    </ligand>
</feature>
<gene>
    <name evidence="6" type="primary">tilS</name>
    <name evidence="8" type="ORF">IV50_GL001460</name>
</gene>
<dbReference type="HAMAP" id="MF_01161">
    <property type="entry name" value="tRNA_Ile_lys_synt"/>
    <property type="match status" value="1"/>
</dbReference>
<keyword evidence="1 6" id="KW-0436">Ligase</keyword>
<keyword evidence="6" id="KW-0963">Cytoplasm</keyword>
<dbReference type="RefSeq" id="WP_057747102.1">
    <property type="nucleotide sequence ID" value="NZ_BJLU01000010.1"/>
</dbReference>
<dbReference type="GO" id="GO:0005737">
    <property type="term" value="C:cytoplasm"/>
    <property type="evidence" value="ECO:0007669"/>
    <property type="project" value="UniProtKB-SubCell"/>
</dbReference>
<dbReference type="SUPFAM" id="SSF52402">
    <property type="entry name" value="Adenine nucleotide alpha hydrolases-like"/>
    <property type="match status" value="1"/>
</dbReference>
<dbReference type="InterPro" id="IPR012094">
    <property type="entry name" value="tRNA_Ile_lys_synt"/>
</dbReference>
<comment type="catalytic activity">
    <reaction evidence="5 6">
        <text>cytidine(34) in tRNA(Ile2) + L-lysine + ATP = lysidine(34) in tRNA(Ile2) + AMP + diphosphate + H(+)</text>
        <dbReference type="Rhea" id="RHEA:43744"/>
        <dbReference type="Rhea" id="RHEA-COMP:10625"/>
        <dbReference type="Rhea" id="RHEA-COMP:10670"/>
        <dbReference type="ChEBI" id="CHEBI:15378"/>
        <dbReference type="ChEBI" id="CHEBI:30616"/>
        <dbReference type="ChEBI" id="CHEBI:32551"/>
        <dbReference type="ChEBI" id="CHEBI:33019"/>
        <dbReference type="ChEBI" id="CHEBI:82748"/>
        <dbReference type="ChEBI" id="CHEBI:83665"/>
        <dbReference type="ChEBI" id="CHEBI:456215"/>
        <dbReference type="EC" id="6.3.4.19"/>
    </reaction>
</comment>
<evidence type="ECO:0000256" key="4">
    <source>
        <dbReference type="ARBA" id="ARBA00022840"/>
    </source>
</evidence>
<dbReference type="Pfam" id="PF01171">
    <property type="entry name" value="ATP_bind_3"/>
    <property type="match status" value="1"/>
</dbReference>
<evidence type="ECO:0000259" key="7">
    <source>
        <dbReference type="Pfam" id="PF01171"/>
    </source>
</evidence>
<organism evidence="8 9">
    <name type="scientific">Weissella viridescens</name>
    <name type="common">Lactobacillus viridescens</name>
    <dbReference type="NCBI Taxonomy" id="1629"/>
    <lineage>
        <taxon>Bacteria</taxon>
        <taxon>Bacillati</taxon>
        <taxon>Bacillota</taxon>
        <taxon>Bacilli</taxon>
        <taxon>Lactobacillales</taxon>
        <taxon>Lactobacillaceae</taxon>
        <taxon>Weissella</taxon>
    </lineage>
</organism>
<dbReference type="EC" id="6.3.4.19" evidence="6"/>
<reference evidence="8 9" key="1">
    <citation type="journal article" date="2015" name="Genome Announc.">
        <title>Expanding the biotechnology potential of lactobacilli through comparative genomics of 213 strains and associated genera.</title>
        <authorList>
            <person name="Sun Z."/>
            <person name="Harris H.M."/>
            <person name="McCann A."/>
            <person name="Guo C."/>
            <person name="Argimon S."/>
            <person name="Zhang W."/>
            <person name="Yang X."/>
            <person name="Jeffery I.B."/>
            <person name="Cooney J.C."/>
            <person name="Kagawa T.F."/>
            <person name="Liu W."/>
            <person name="Song Y."/>
            <person name="Salvetti E."/>
            <person name="Wrobel A."/>
            <person name="Rasinkangas P."/>
            <person name="Parkhill J."/>
            <person name="Rea M.C."/>
            <person name="O'Sullivan O."/>
            <person name="Ritari J."/>
            <person name="Douillard F.P."/>
            <person name="Paul Ross R."/>
            <person name="Yang R."/>
            <person name="Briner A.E."/>
            <person name="Felis G.E."/>
            <person name="de Vos W.M."/>
            <person name="Barrangou R."/>
            <person name="Klaenhammer T.R."/>
            <person name="Caufield P.W."/>
            <person name="Cui Y."/>
            <person name="Zhang H."/>
            <person name="O'Toole P.W."/>
        </authorList>
    </citation>
    <scope>NUCLEOTIDE SEQUENCE [LARGE SCALE GENOMIC DNA]</scope>
    <source>
        <strain evidence="8 9">DSM 20410</strain>
    </source>
</reference>